<evidence type="ECO:0000313" key="3">
    <source>
        <dbReference type="Proteomes" id="UP000186391"/>
    </source>
</evidence>
<sequence length="64" mass="6987">MGIGNGKGTRKMGSVGSMRGVRDVRSKQLTTNSSLKFCLDQWLIPATFVLTVLHVFVLVVLIPL</sequence>
<keyword evidence="1" id="KW-0812">Transmembrane</keyword>
<evidence type="ECO:0000313" key="2">
    <source>
        <dbReference type="EMBL" id="OKH10898.1"/>
    </source>
</evidence>
<organism evidence="2 3">
    <name type="scientific">Fischerella major NIES-592</name>
    <dbReference type="NCBI Taxonomy" id="210994"/>
    <lineage>
        <taxon>Bacteria</taxon>
        <taxon>Bacillati</taxon>
        <taxon>Cyanobacteriota</taxon>
        <taxon>Cyanophyceae</taxon>
        <taxon>Nostocales</taxon>
        <taxon>Hapalosiphonaceae</taxon>
        <taxon>Fischerella</taxon>
    </lineage>
</organism>
<proteinExistence type="predicted"/>
<dbReference type="AlphaFoldDB" id="A0A1U7GSS6"/>
<evidence type="ECO:0000256" key="1">
    <source>
        <dbReference type="SAM" id="Phobius"/>
    </source>
</evidence>
<dbReference type="EMBL" id="MRCA01000027">
    <property type="protein sequence ID" value="OKH10898.1"/>
    <property type="molecule type" value="Genomic_DNA"/>
</dbReference>
<reference evidence="2 3" key="1">
    <citation type="submission" date="2016-11" db="EMBL/GenBank/DDBJ databases">
        <title>Draft Genome Sequences of Nine Cyanobacterial Strains from Diverse Habitats.</title>
        <authorList>
            <person name="Zhu T."/>
            <person name="Hou S."/>
            <person name="Lu X."/>
            <person name="Hess W.R."/>
        </authorList>
    </citation>
    <scope>NUCLEOTIDE SEQUENCE [LARGE SCALE GENOMIC DNA]</scope>
    <source>
        <strain evidence="2 3">NIES-592</strain>
    </source>
</reference>
<comment type="caution">
    <text evidence="2">The sequence shown here is derived from an EMBL/GenBank/DDBJ whole genome shotgun (WGS) entry which is preliminary data.</text>
</comment>
<name>A0A1U7GSS6_9CYAN</name>
<gene>
    <name evidence="2" type="ORF">NIES592_23490</name>
</gene>
<dbReference type="Proteomes" id="UP000186391">
    <property type="component" value="Unassembled WGS sequence"/>
</dbReference>
<evidence type="ECO:0008006" key="4">
    <source>
        <dbReference type="Google" id="ProtNLM"/>
    </source>
</evidence>
<protein>
    <recommendedName>
        <fullName evidence="4">Transmembrane protein</fullName>
    </recommendedName>
</protein>
<accession>A0A1U7GSS6</accession>
<keyword evidence="3" id="KW-1185">Reference proteome</keyword>
<keyword evidence="1" id="KW-1133">Transmembrane helix</keyword>
<keyword evidence="1" id="KW-0472">Membrane</keyword>
<feature type="transmembrane region" description="Helical" evidence="1">
    <location>
        <begin position="42"/>
        <end position="62"/>
    </location>
</feature>